<accession>X1B2N7</accession>
<evidence type="ECO:0008006" key="2">
    <source>
        <dbReference type="Google" id="ProtNLM"/>
    </source>
</evidence>
<dbReference type="EMBL" id="BART01016181">
    <property type="protein sequence ID" value="GAG78493.1"/>
    <property type="molecule type" value="Genomic_DNA"/>
</dbReference>
<comment type="caution">
    <text evidence="1">The sequence shown here is derived from an EMBL/GenBank/DDBJ whole genome shotgun (WGS) entry which is preliminary data.</text>
</comment>
<name>X1B2N7_9ZZZZ</name>
<dbReference type="InterPro" id="IPR026002">
    <property type="entry name" value="ATC_hydrolase-like"/>
</dbReference>
<dbReference type="Pfam" id="PF14196">
    <property type="entry name" value="ATC_hydrolase"/>
    <property type="match status" value="1"/>
</dbReference>
<protein>
    <recommendedName>
        <fullName evidence="2">L-2-amino-thiazoline-4-carboxylic acid hydrolase</fullName>
    </recommendedName>
</protein>
<reference evidence="1" key="1">
    <citation type="journal article" date="2014" name="Front. Microbiol.">
        <title>High frequency of phylogenetically diverse reductive dehalogenase-homologous genes in deep subseafloor sedimentary metagenomes.</title>
        <authorList>
            <person name="Kawai M."/>
            <person name="Futagami T."/>
            <person name="Toyoda A."/>
            <person name="Takaki Y."/>
            <person name="Nishi S."/>
            <person name="Hori S."/>
            <person name="Arai W."/>
            <person name="Tsubouchi T."/>
            <person name="Morono Y."/>
            <person name="Uchiyama I."/>
            <person name="Ito T."/>
            <person name="Fujiyama A."/>
            <person name="Inagaki F."/>
            <person name="Takami H."/>
        </authorList>
    </citation>
    <scope>NUCLEOTIDE SEQUENCE</scope>
    <source>
        <strain evidence="1">Expedition CK06-06</strain>
    </source>
</reference>
<gene>
    <name evidence="1" type="ORF">S01H4_31198</name>
</gene>
<sequence>MTRVAFFDDGYRAANRRFRRYMTDGLEIKMIKETEKELFFDVSYCGYAEIYEKLGVKKLGCTLSCIRDFYFLEGFNPRITLKRTKTIMEGDDYCNFRYVEE</sequence>
<evidence type="ECO:0000313" key="1">
    <source>
        <dbReference type="EMBL" id="GAG78493.1"/>
    </source>
</evidence>
<organism evidence="1">
    <name type="scientific">marine sediment metagenome</name>
    <dbReference type="NCBI Taxonomy" id="412755"/>
    <lineage>
        <taxon>unclassified sequences</taxon>
        <taxon>metagenomes</taxon>
        <taxon>ecological metagenomes</taxon>
    </lineage>
</organism>
<proteinExistence type="predicted"/>
<dbReference type="AlphaFoldDB" id="X1B2N7"/>